<proteinExistence type="predicted"/>
<gene>
    <name evidence="1" type="ORF">BOA8489_02786</name>
</gene>
<reference evidence="2" key="1">
    <citation type="submission" date="2017-05" db="EMBL/GenBank/DDBJ databases">
        <authorList>
            <person name="Rodrigo-Torres L."/>
            <person name="Arahal R. D."/>
            <person name="Lucena T."/>
        </authorList>
    </citation>
    <scope>NUCLEOTIDE SEQUENCE [LARGE SCALE GENOMIC DNA]</scope>
    <source>
        <strain evidence="2">CECT 8489</strain>
    </source>
</reference>
<name>A0A238J1P8_9RHOB</name>
<protein>
    <submittedName>
        <fullName evidence="1">Uncharacterized protein</fullName>
    </submittedName>
</protein>
<keyword evidence="2" id="KW-1185">Reference proteome</keyword>
<organism evidence="1 2">
    <name type="scientific">Boseongicola aestuarii</name>
    <dbReference type="NCBI Taxonomy" id="1470561"/>
    <lineage>
        <taxon>Bacteria</taxon>
        <taxon>Pseudomonadati</taxon>
        <taxon>Pseudomonadota</taxon>
        <taxon>Alphaproteobacteria</taxon>
        <taxon>Rhodobacterales</taxon>
        <taxon>Paracoccaceae</taxon>
        <taxon>Boseongicola</taxon>
    </lineage>
</organism>
<sequence>MRPVQSGCHGIETELKGSLFDSAVEGGEAKVFAVRHLRLLKTAFCKNWLIRA</sequence>
<evidence type="ECO:0000313" key="2">
    <source>
        <dbReference type="Proteomes" id="UP000201838"/>
    </source>
</evidence>
<accession>A0A238J1P8</accession>
<dbReference type="Proteomes" id="UP000201838">
    <property type="component" value="Unassembled WGS sequence"/>
</dbReference>
<evidence type="ECO:0000313" key="1">
    <source>
        <dbReference type="EMBL" id="SMX24659.1"/>
    </source>
</evidence>
<dbReference type="EMBL" id="FXXQ01000009">
    <property type="protein sequence ID" value="SMX24659.1"/>
    <property type="molecule type" value="Genomic_DNA"/>
</dbReference>
<dbReference type="AlphaFoldDB" id="A0A238J1P8"/>